<evidence type="ECO:0000256" key="7">
    <source>
        <dbReference type="ARBA" id="ARBA00023136"/>
    </source>
</evidence>
<keyword evidence="7 8" id="KW-0472">Membrane</keyword>
<evidence type="ECO:0000256" key="2">
    <source>
        <dbReference type="ARBA" id="ARBA00004414"/>
    </source>
</evidence>
<dbReference type="AlphaFoldDB" id="A0AAV1GQ75"/>
<evidence type="ECO:0000313" key="11">
    <source>
        <dbReference type="Proteomes" id="UP001178508"/>
    </source>
</evidence>
<dbReference type="InterPro" id="IPR037519">
    <property type="entry name" value="LITAF_fam"/>
</dbReference>
<keyword evidence="11" id="KW-1185">Reference proteome</keyword>
<evidence type="ECO:0000256" key="1">
    <source>
        <dbReference type="ARBA" id="ARBA00004125"/>
    </source>
</evidence>
<dbReference type="GO" id="GO:0005634">
    <property type="term" value="C:nucleus"/>
    <property type="evidence" value="ECO:0007669"/>
    <property type="project" value="TreeGrafter"/>
</dbReference>
<dbReference type="GO" id="GO:0098574">
    <property type="term" value="C:cytoplasmic side of lysosomal membrane"/>
    <property type="evidence" value="ECO:0007669"/>
    <property type="project" value="TreeGrafter"/>
</dbReference>
<feature type="domain" description="LITAF" evidence="9">
    <location>
        <begin position="123"/>
        <end position="207"/>
    </location>
</feature>
<dbReference type="PROSITE" id="PS51837">
    <property type="entry name" value="LITAF"/>
    <property type="match status" value="1"/>
</dbReference>
<feature type="transmembrane region" description="Helical" evidence="8">
    <location>
        <begin position="162"/>
        <end position="185"/>
    </location>
</feature>
<proteinExistence type="inferred from homology"/>
<comment type="similarity">
    <text evidence="4">Belongs to the CDIP1/LITAF family.</text>
</comment>
<dbReference type="Pfam" id="PF10601">
    <property type="entry name" value="zf-LITAF-like"/>
    <property type="match status" value="1"/>
</dbReference>
<evidence type="ECO:0000256" key="6">
    <source>
        <dbReference type="ARBA" id="ARBA00022833"/>
    </source>
</evidence>
<sequence>MASSDSKLKQITPELRYVSLERQELPDRKKMMGVLEELRNHCDLKKTDGATSHHSHICSVDKKLKEPTERSFEVQKSLENIINAKEKKTEQKGNYVPSNPITEPVEPPSCSNIFFVEAPPTFSAPRVYLNSENLPLRPCRTQCPQCHQLVVTETVTSVSSGTWLMCFLTACIGGVAGCCLIPFCIKRFKSTTHKCPLCRSQIQVTKLL</sequence>
<keyword evidence="5" id="KW-0479">Metal-binding</keyword>
<dbReference type="PANTHER" id="PTHR23292">
    <property type="entry name" value="LIPOPOLYSACCHARIDE-INDUCED TUMOR NECROSIS FACTOR-ALPHA FACTOR"/>
    <property type="match status" value="1"/>
</dbReference>
<gene>
    <name evidence="10" type="ORF">XNOV1_A035168</name>
</gene>
<dbReference type="SMART" id="SM00714">
    <property type="entry name" value="LITAF"/>
    <property type="match status" value="1"/>
</dbReference>
<dbReference type="EMBL" id="OY660879">
    <property type="protein sequence ID" value="CAJ1076041.1"/>
    <property type="molecule type" value="Genomic_DNA"/>
</dbReference>
<dbReference type="PANTHER" id="PTHR23292:SF35">
    <property type="entry name" value="LITAF DOMAIN-CONTAINING PROTEIN"/>
    <property type="match status" value="1"/>
</dbReference>
<evidence type="ECO:0000259" key="9">
    <source>
        <dbReference type="PROSITE" id="PS51837"/>
    </source>
</evidence>
<evidence type="ECO:0000256" key="4">
    <source>
        <dbReference type="ARBA" id="ARBA00005975"/>
    </source>
</evidence>
<evidence type="ECO:0000256" key="3">
    <source>
        <dbReference type="ARBA" id="ARBA00004630"/>
    </source>
</evidence>
<comment type="subcellular location">
    <subcellularLocation>
        <location evidence="1">Endosome membrane</location>
        <topology evidence="1">Peripheral membrane protein</topology>
        <orientation evidence="1">Cytoplasmic side</orientation>
    </subcellularLocation>
    <subcellularLocation>
        <location evidence="2">Late endosome membrane</location>
    </subcellularLocation>
    <subcellularLocation>
        <location evidence="3">Lysosome membrane</location>
        <topology evidence="3">Peripheral membrane protein</topology>
        <orientation evidence="3">Cytoplasmic side</orientation>
    </subcellularLocation>
</comment>
<dbReference type="InterPro" id="IPR006629">
    <property type="entry name" value="LITAF"/>
</dbReference>
<accession>A0AAV1GQ75</accession>
<name>A0AAV1GQ75_XYRNO</name>
<evidence type="ECO:0000313" key="10">
    <source>
        <dbReference type="EMBL" id="CAJ1076041.1"/>
    </source>
</evidence>
<keyword evidence="8" id="KW-0812">Transmembrane</keyword>
<protein>
    <submittedName>
        <fullName evidence="10">Cell death-inducing p53-target protein 1-like</fullName>
    </submittedName>
</protein>
<dbReference type="GO" id="GO:0098560">
    <property type="term" value="C:cytoplasmic side of late endosome membrane"/>
    <property type="evidence" value="ECO:0007669"/>
    <property type="project" value="TreeGrafter"/>
</dbReference>
<keyword evidence="8" id="KW-1133">Transmembrane helix</keyword>
<dbReference type="Proteomes" id="UP001178508">
    <property type="component" value="Chromosome 16"/>
</dbReference>
<dbReference type="GO" id="GO:0008270">
    <property type="term" value="F:zinc ion binding"/>
    <property type="evidence" value="ECO:0007669"/>
    <property type="project" value="TreeGrafter"/>
</dbReference>
<keyword evidence="6" id="KW-0862">Zinc</keyword>
<organism evidence="10 11">
    <name type="scientific">Xyrichtys novacula</name>
    <name type="common">Pearly razorfish</name>
    <name type="synonym">Hemipteronotus novacula</name>
    <dbReference type="NCBI Taxonomy" id="13765"/>
    <lineage>
        <taxon>Eukaryota</taxon>
        <taxon>Metazoa</taxon>
        <taxon>Chordata</taxon>
        <taxon>Craniata</taxon>
        <taxon>Vertebrata</taxon>
        <taxon>Euteleostomi</taxon>
        <taxon>Actinopterygii</taxon>
        <taxon>Neopterygii</taxon>
        <taxon>Teleostei</taxon>
        <taxon>Neoteleostei</taxon>
        <taxon>Acanthomorphata</taxon>
        <taxon>Eupercaria</taxon>
        <taxon>Labriformes</taxon>
        <taxon>Labridae</taxon>
        <taxon>Xyrichtys</taxon>
    </lineage>
</organism>
<evidence type="ECO:0000256" key="5">
    <source>
        <dbReference type="ARBA" id="ARBA00022723"/>
    </source>
</evidence>
<reference evidence="10" key="1">
    <citation type="submission" date="2023-08" db="EMBL/GenBank/DDBJ databases">
        <authorList>
            <person name="Alioto T."/>
            <person name="Alioto T."/>
            <person name="Gomez Garrido J."/>
        </authorList>
    </citation>
    <scope>NUCLEOTIDE SEQUENCE</scope>
</reference>
<evidence type="ECO:0000256" key="8">
    <source>
        <dbReference type="SAM" id="Phobius"/>
    </source>
</evidence>